<evidence type="ECO:0000313" key="8">
    <source>
        <dbReference type="Proteomes" id="UP000307790"/>
    </source>
</evidence>
<keyword evidence="2" id="KW-0001">2Fe-2S</keyword>
<dbReference type="AlphaFoldDB" id="A0A5R9IPV7"/>
<dbReference type="EMBL" id="VCBC01000004">
    <property type="protein sequence ID" value="TLU66639.1"/>
    <property type="molecule type" value="Genomic_DNA"/>
</dbReference>
<dbReference type="GO" id="GO:0003700">
    <property type="term" value="F:DNA-binding transcription factor activity"/>
    <property type="evidence" value="ECO:0007669"/>
    <property type="project" value="InterPro"/>
</dbReference>
<evidence type="ECO:0000256" key="5">
    <source>
        <dbReference type="ARBA" id="ARBA00023125"/>
    </source>
</evidence>
<dbReference type="GO" id="GO:0006979">
    <property type="term" value="P:response to oxidative stress"/>
    <property type="evidence" value="ECO:0007669"/>
    <property type="project" value="InterPro"/>
</dbReference>
<dbReference type="OrthoDB" id="9802944at2"/>
<dbReference type="GO" id="GO:0051537">
    <property type="term" value="F:2 iron, 2 sulfur cluster binding"/>
    <property type="evidence" value="ECO:0007669"/>
    <property type="project" value="UniProtKB-KW"/>
</dbReference>
<dbReference type="NCBIfam" id="TIGR01950">
    <property type="entry name" value="SoxR"/>
    <property type="match status" value="1"/>
</dbReference>
<dbReference type="PANTHER" id="PTHR30204:SF0">
    <property type="entry name" value="REDOX-SENSITIVE TRANSCRIPTIONAL ACTIVATOR SOXR"/>
    <property type="match status" value="1"/>
</dbReference>
<dbReference type="PROSITE" id="PS00552">
    <property type="entry name" value="HTH_MERR_1"/>
    <property type="match status" value="1"/>
</dbReference>
<evidence type="ECO:0000256" key="3">
    <source>
        <dbReference type="ARBA" id="ARBA00023004"/>
    </source>
</evidence>
<evidence type="ECO:0000256" key="1">
    <source>
        <dbReference type="ARBA" id="ARBA00014474"/>
    </source>
</evidence>
<dbReference type="SUPFAM" id="SSF46955">
    <property type="entry name" value="Putative DNA-binding domain"/>
    <property type="match status" value="1"/>
</dbReference>
<dbReference type="Pfam" id="PF13411">
    <property type="entry name" value="MerR_1"/>
    <property type="match status" value="1"/>
</dbReference>
<dbReference type="InterPro" id="IPR010211">
    <property type="entry name" value="Redox-sen_tscrpt-act_SoxR"/>
</dbReference>
<accession>A0A5R9IPV7</accession>
<proteinExistence type="predicted"/>
<keyword evidence="5" id="KW-0238">DNA-binding</keyword>
<dbReference type="PROSITE" id="PS50937">
    <property type="entry name" value="HTH_MERR_2"/>
    <property type="match status" value="1"/>
</dbReference>
<keyword evidence="2" id="KW-0479">Metal-binding</keyword>
<dbReference type="InterPro" id="IPR000551">
    <property type="entry name" value="MerR-type_HTH_dom"/>
</dbReference>
<dbReference type="Gene3D" id="1.10.1660.10">
    <property type="match status" value="1"/>
</dbReference>
<feature type="domain" description="HTH merR-type" evidence="6">
    <location>
        <begin position="15"/>
        <end position="83"/>
    </location>
</feature>
<dbReference type="RefSeq" id="WP_138318706.1">
    <property type="nucleotide sequence ID" value="NZ_VCBC01000004.1"/>
</dbReference>
<evidence type="ECO:0000313" key="7">
    <source>
        <dbReference type="EMBL" id="TLU66639.1"/>
    </source>
</evidence>
<dbReference type="InterPro" id="IPR009061">
    <property type="entry name" value="DNA-bd_dom_put_sf"/>
</dbReference>
<evidence type="ECO:0000256" key="2">
    <source>
        <dbReference type="ARBA" id="ARBA00022714"/>
    </source>
</evidence>
<evidence type="ECO:0000259" key="6">
    <source>
        <dbReference type="PROSITE" id="PS50937"/>
    </source>
</evidence>
<keyword evidence="4" id="KW-0411">Iron-sulfur</keyword>
<dbReference type="CDD" id="cd01110">
    <property type="entry name" value="HTH_SoxR"/>
    <property type="match status" value="1"/>
</dbReference>
<dbReference type="InterPro" id="IPR047057">
    <property type="entry name" value="MerR_fam"/>
</dbReference>
<keyword evidence="8" id="KW-1185">Reference proteome</keyword>
<reference evidence="7 8" key="1">
    <citation type="submission" date="2019-05" db="EMBL/GenBank/DDBJ databases">
        <title>Genome sequences of Thalassotalea litorea 1K03283.</title>
        <authorList>
            <person name="Zhang D."/>
        </authorList>
    </citation>
    <scope>NUCLEOTIDE SEQUENCE [LARGE SCALE GENOMIC DNA]</scope>
    <source>
        <strain evidence="7 8">MCCC 1K03283</strain>
    </source>
</reference>
<sequence length="157" mass="17511">MASFFVSAKPLPEQELAVGELSQRTGVAISTLHFYEKKGLIKSFRNSSNHRRYPRDVIRVISVIKIAQSAGISLFEIKQQFARLTNQKKVTIDDWKQLSAAWHDTLNNRINTLTALRDNIDGCIGCGCLSMSRCQLVNPEDIAAQQGPGPHIDNDTD</sequence>
<dbReference type="PRINTS" id="PR00040">
    <property type="entry name" value="HTHMERR"/>
</dbReference>
<protein>
    <recommendedName>
        <fullName evidence="1">Redox-sensitive transcriptional activator SoxR</fullName>
    </recommendedName>
</protein>
<evidence type="ECO:0000256" key="4">
    <source>
        <dbReference type="ARBA" id="ARBA00023014"/>
    </source>
</evidence>
<organism evidence="7 8">
    <name type="scientific">Thalassotalea litorea</name>
    <dbReference type="NCBI Taxonomy" id="2020715"/>
    <lineage>
        <taxon>Bacteria</taxon>
        <taxon>Pseudomonadati</taxon>
        <taxon>Pseudomonadota</taxon>
        <taxon>Gammaproteobacteria</taxon>
        <taxon>Alteromonadales</taxon>
        <taxon>Colwelliaceae</taxon>
        <taxon>Thalassotalea</taxon>
    </lineage>
</organism>
<name>A0A5R9IPV7_9GAMM</name>
<keyword evidence="3" id="KW-0408">Iron</keyword>
<dbReference type="PANTHER" id="PTHR30204">
    <property type="entry name" value="REDOX-CYCLING DRUG-SENSING TRANSCRIPTIONAL ACTIVATOR SOXR"/>
    <property type="match status" value="1"/>
</dbReference>
<comment type="caution">
    <text evidence="7">The sequence shown here is derived from an EMBL/GenBank/DDBJ whole genome shotgun (WGS) entry which is preliminary data.</text>
</comment>
<dbReference type="GO" id="GO:0003677">
    <property type="term" value="F:DNA binding"/>
    <property type="evidence" value="ECO:0007669"/>
    <property type="project" value="UniProtKB-KW"/>
</dbReference>
<gene>
    <name evidence="7" type="primary">soxR</name>
    <name evidence="7" type="ORF">FE810_03755</name>
</gene>
<dbReference type="Proteomes" id="UP000307790">
    <property type="component" value="Unassembled WGS sequence"/>
</dbReference>
<dbReference type="SMART" id="SM00422">
    <property type="entry name" value="HTH_MERR"/>
    <property type="match status" value="1"/>
</dbReference>